<evidence type="ECO:0000256" key="2">
    <source>
        <dbReference type="ARBA" id="ARBA00022692"/>
    </source>
</evidence>
<keyword evidence="2 5" id="KW-0812">Transmembrane</keyword>
<proteinExistence type="predicted"/>
<dbReference type="Pfam" id="PF02674">
    <property type="entry name" value="Colicin_V"/>
    <property type="match status" value="1"/>
</dbReference>
<dbReference type="AlphaFoldDB" id="A0A9D2GTQ4"/>
<protein>
    <submittedName>
        <fullName evidence="6">CvpA family protein</fullName>
    </submittedName>
</protein>
<evidence type="ECO:0000256" key="5">
    <source>
        <dbReference type="SAM" id="Phobius"/>
    </source>
</evidence>
<feature type="transmembrane region" description="Helical" evidence="5">
    <location>
        <begin position="28"/>
        <end position="45"/>
    </location>
</feature>
<dbReference type="InterPro" id="IPR003825">
    <property type="entry name" value="Colicin-V_CvpA"/>
</dbReference>
<comment type="caution">
    <text evidence="6">The sequence shown here is derived from an EMBL/GenBank/DDBJ whole genome shotgun (WGS) entry which is preliminary data.</text>
</comment>
<comment type="subcellular location">
    <subcellularLocation>
        <location evidence="1">Membrane</location>
        <topology evidence="1">Multi-pass membrane protein</topology>
    </subcellularLocation>
</comment>
<evidence type="ECO:0000313" key="6">
    <source>
        <dbReference type="EMBL" id="HIZ88974.1"/>
    </source>
</evidence>
<gene>
    <name evidence="6" type="ORF">H9804_03435</name>
</gene>
<keyword evidence="4 5" id="KW-0472">Membrane</keyword>
<dbReference type="EMBL" id="DXAQ01000051">
    <property type="protein sequence ID" value="HIZ88974.1"/>
    <property type="molecule type" value="Genomic_DNA"/>
</dbReference>
<dbReference type="GO" id="GO:0009403">
    <property type="term" value="P:toxin biosynthetic process"/>
    <property type="evidence" value="ECO:0007669"/>
    <property type="project" value="InterPro"/>
</dbReference>
<name>A0A9D2GTQ4_9BACT</name>
<reference evidence="6" key="1">
    <citation type="journal article" date="2021" name="PeerJ">
        <title>Extensive microbial diversity within the chicken gut microbiome revealed by metagenomics and culture.</title>
        <authorList>
            <person name="Gilroy R."/>
            <person name="Ravi A."/>
            <person name="Getino M."/>
            <person name="Pursley I."/>
            <person name="Horton D.L."/>
            <person name="Alikhan N.F."/>
            <person name="Baker D."/>
            <person name="Gharbi K."/>
            <person name="Hall N."/>
            <person name="Watson M."/>
            <person name="Adriaenssens E.M."/>
            <person name="Foster-Nyarko E."/>
            <person name="Jarju S."/>
            <person name="Secka A."/>
            <person name="Antonio M."/>
            <person name="Oren A."/>
            <person name="Chaudhuri R.R."/>
            <person name="La Ragione R."/>
            <person name="Hildebrand F."/>
            <person name="Pallen M.J."/>
        </authorList>
    </citation>
    <scope>NUCLEOTIDE SEQUENCE</scope>
    <source>
        <strain evidence="6">ChiW4-1371</strain>
    </source>
</reference>
<evidence type="ECO:0000256" key="3">
    <source>
        <dbReference type="ARBA" id="ARBA00022989"/>
    </source>
</evidence>
<evidence type="ECO:0000313" key="7">
    <source>
        <dbReference type="Proteomes" id="UP000824176"/>
    </source>
</evidence>
<dbReference type="PANTHER" id="PTHR37306">
    <property type="entry name" value="COLICIN V PRODUCTION PROTEIN"/>
    <property type="match status" value="1"/>
</dbReference>
<sequence length="168" mass="18427">MGVVDVIIIVFILVFAFKGTINGFITEAISVLGIILAILCSYMLYDPLFKVMKAVGFGDNGASIAAYILGFLIVYVIVIILGNLIHRTLQIIHLGWVNKVLGFSFGILKGAFIASVILWIIVSVLPNKVKFVQDIKGAQSAQAVMKVLPYCYDRLNAVSNIDKFNPFK</sequence>
<feature type="transmembrane region" description="Helical" evidence="5">
    <location>
        <begin position="6"/>
        <end position="21"/>
    </location>
</feature>
<keyword evidence="3 5" id="KW-1133">Transmembrane helix</keyword>
<evidence type="ECO:0000256" key="1">
    <source>
        <dbReference type="ARBA" id="ARBA00004141"/>
    </source>
</evidence>
<feature type="transmembrane region" description="Helical" evidence="5">
    <location>
        <begin position="65"/>
        <end position="85"/>
    </location>
</feature>
<dbReference type="PANTHER" id="PTHR37306:SF1">
    <property type="entry name" value="COLICIN V PRODUCTION PROTEIN"/>
    <property type="match status" value="1"/>
</dbReference>
<feature type="transmembrane region" description="Helical" evidence="5">
    <location>
        <begin position="97"/>
        <end position="122"/>
    </location>
</feature>
<evidence type="ECO:0000256" key="4">
    <source>
        <dbReference type="ARBA" id="ARBA00023136"/>
    </source>
</evidence>
<dbReference type="GO" id="GO:0016020">
    <property type="term" value="C:membrane"/>
    <property type="evidence" value="ECO:0007669"/>
    <property type="project" value="UniProtKB-SubCell"/>
</dbReference>
<accession>A0A9D2GTQ4</accession>
<reference evidence="6" key="2">
    <citation type="submission" date="2021-04" db="EMBL/GenBank/DDBJ databases">
        <authorList>
            <person name="Gilroy R."/>
        </authorList>
    </citation>
    <scope>NUCLEOTIDE SEQUENCE</scope>
    <source>
        <strain evidence="6">ChiW4-1371</strain>
    </source>
</reference>
<organism evidence="6 7">
    <name type="scientific">Candidatus Mucispirillum faecigallinarum</name>
    <dbReference type="NCBI Taxonomy" id="2838699"/>
    <lineage>
        <taxon>Bacteria</taxon>
        <taxon>Pseudomonadati</taxon>
        <taxon>Deferribacterota</taxon>
        <taxon>Deferribacteres</taxon>
        <taxon>Deferribacterales</taxon>
        <taxon>Mucispirillaceae</taxon>
        <taxon>Mucispirillum</taxon>
    </lineage>
</organism>
<dbReference type="Proteomes" id="UP000824176">
    <property type="component" value="Unassembled WGS sequence"/>
</dbReference>